<accession>A0A1R0GUG5</accession>
<evidence type="ECO:0000313" key="1">
    <source>
        <dbReference type="EMBL" id="OLY80488.1"/>
    </source>
</evidence>
<protein>
    <submittedName>
        <fullName evidence="1">Uncharacterized protein</fullName>
    </submittedName>
</protein>
<comment type="caution">
    <text evidence="1">The sequence shown here is derived from an EMBL/GenBank/DDBJ whole genome shotgun (WGS) entry which is preliminary data.</text>
</comment>
<keyword evidence="2" id="KW-1185">Reference proteome</keyword>
<dbReference type="Proteomes" id="UP000187455">
    <property type="component" value="Unassembled WGS sequence"/>
</dbReference>
<proteinExistence type="predicted"/>
<sequence length="155" mass="17466">MHERMLELKKKISEISQVQTVTDKKNPRNTLIEEKSSFQNIKSDLSSKIEYAGSPKKSSLETSNVAPFVQTSFGKIIRYDVLEKKKNIDTLSRRISSKQEQLRVAKVDSLGSGIKTISGAGLSNLSKVEDFGPKDHIVEFSESESESDHSLKWYD</sequence>
<reference evidence="1 2" key="1">
    <citation type="journal article" date="2016" name="Mol. Biol. Evol.">
        <title>Genome-Wide Survey of Gut Fungi (Harpellales) Reveals the First Horizontally Transferred Ubiquitin Gene from a Mosquito Host.</title>
        <authorList>
            <person name="Wang Y."/>
            <person name="White M.M."/>
            <person name="Kvist S."/>
            <person name="Moncalvo J.M."/>
        </authorList>
    </citation>
    <scope>NUCLEOTIDE SEQUENCE [LARGE SCALE GENOMIC DNA]</scope>
    <source>
        <strain evidence="1 2">ALG-7-W6</strain>
    </source>
</reference>
<name>A0A1R0GUG5_9FUNG</name>
<dbReference type="AlphaFoldDB" id="A0A1R0GUG5"/>
<dbReference type="EMBL" id="LSSL01003433">
    <property type="protein sequence ID" value="OLY80488.1"/>
    <property type="molecule type" value="Genomic_DNA"/>
</dbReference>
<evidence type="ECO:0000313" key="2">
    <source>
        <dbReference type="Proteomes" id="UP000187455"/>
    </source>
</evidence>
<gene>
    <name evidence="1" type="ORF">AYI68_g5419</name>
</gene>
<organism evidence="1 2">
    <name type="scientific">Smittium mucronatum</name>
    <dbReference type="NCBI Taxonomy" id="133383"/>
    <lineage>
        <taxon>Eukaryota</taxon>
        <taxon>Fungi</taxon>
        <taxon>Fungi incertae sedis</taxon>
        <taxon>Zoopagomycota</taxon>
        <taxon>Kickxellomycotina</taxon>
        <taxon>Harpellomycetes</taxon>
        <taxon>Harpellales</taxon>
        <taxon>Legeriomycetaceae</taxon>
        <taxon>Smittium</taxon>
    </lineage>
</organism>